<accession>A0A9J5ZIM7</accession>
<protein>
    <submittedName>
        <fullName evidence="1">Uncharacterized protein</fullName>
    </submittedName>
</protein>
<gene>
    <name evidence="1" type="ORF">H5410_022781</name>
</gene>
<sequence>MESHIYFSSDSEPNKIAYEDNLSDISDHILNDNIVNYGSKLLKRDENDGNYRITQEIPRNN</sequence>
<reference evidence="1 2" key="1">
    <citation type="submission" date="2020-09" db="EMBL/GenBank/DDBJ databases">
        <title>De no assembly of potato wild relative species, Solanum commersonii.</title>
        <authorList>
            <person name="Cho K."/>
        </authorList>
    </citation>
    <scope>NUCLEOTIDE SEQUENCE [LARGE SCALE GENOMIC DNA]</scope>
    <source>
        <strain evidence="1">LZ3.2</strain>
        <tissue evidence="1">Leaf</tissue>
    </source>
</reference>
<evidence type="ECO:0000313" key="2">
    <source>
        <dbReference type="Proteomes" id="UP000824120"/>
    </source>
</evidence>
<organism evidence="1 2">
    <name type="scientific">Solanum commersonii</name>
    <name type="common">Commerson's wild potato</name>
    <name type="synonym">Commerson's nightshade</name>
    <dbReference type="NCBI Taxonomy" id="4109"/>
    <lineage>
        <taxon>Eukaryota</taxon>
        <taxon>Viridiplantae</taxon>
        <taxon>Streptophyta</taxon>
        <taxon>Embryophyta</taxon>
        <taxon>Tracheophyta</taxon>
        <taxon>Spermatophyta</taxon>
        <taxon>Magnoliopsida</taxon>
        <taxon>eudicotyledons</taxon>
        <taxon>Gunneridae</taxon>
        <taxon>Pentapetalae</taxon>
        <taxon>asterids</taxon>
        <taxon>lamiids</taxon>
        <taxon>Solanales</taxon>
        <taxon>Solanaceae</taxon>
        <taxon>Solanoideae</taxon>
        <taxon>Solaneae</taxon>
        <taxon>Solanum</taxon>
    </lineage>
</organism>
<name>A0A9J5ZIM7_SOLCO</name>
<keyword evidence="2" id="KW-1185">Reference proteome</keyword>
<comment type="caution">
    <text evidence="1">The sequence shown here is derived from an EMBL/GenBank/DDBJ whole genome shotgun (WGS) entry which is preliminary data.</text>
</comment>
<dbReference type="EMBL" id="JACXVP010000004">
    <property type="protein sequence ID" value="KAG5611500.1"/>
    <property type="molecule type" value="Genomic_DNA"/>
</dbReference>
<dbReference type="Proteomes" id="UP000824120">
    <property type="component" value="Chromosome 4"/>
</dbReference>
<evidence type="ECO:0000313" key="1">
    <source>
        <dbReference type="EMBL" id="KAG5611500.1"/>
    </source>
</evidence>
<proteinExistence type="predicted"/>
<dbReference type="AlphaFoldDB" id="A0A9J5ZIM7"/>